<dbReference type="GO" id="GO:0004222">
    <property type="term" value="F:metalloendopeptidase activity"/>
    <property type="evidence" value="ECO:0007669"/>
    <property type="project" value="TreeGrafter"/>
</dbReference>
<dbReference type="InterPro" id="IPR016047">
    <property type="entry name" value="M23ase_b-sheet_dom"/>
</dbReference>
<dbReference type="OrthoDB" id="9815245at2"/>
<dbReference type="FunFam" id="2.70.70.10:FF:000006">
    <property type="entry name" value="M23 family peptidase"/>
    <property type="match status" value="1"/>
</dbReference>
<dbReference type="RefSeq" id="WP_074201048.1">
    <property type="nucleotide sequence ID" value="NZ_FSRE01000002.1"/>
</dbReference>
<keyword evidence="2" id="KW-0472">Membrane</keyword>
<accession>A0A1N6ES06</accession>
<keyword evidence="1" id="KW-0732">Signal</keyword>
<dbReference type="STRING" id="364032.SAMN05443662_0741"/>
<gene>
    <name evidence="4" type="ORF">SAMN05443662_0741</name>
</gene>
<dbReference type="Gene3D" id="2.70.70.10">
    <property type="entry name" value="Glucose Permease (Domain IIA)"/>
    <property type="match status" value="1"/>
</dbReference>
<protein>
    <submittedName>
        <fullName evidence="4">Peptidase family M23</fullName>
    </submittedName>
</protein>
<reference evidence="4 5" key="1">
    <citation type="submission" date="2016-11" db="EMBL/GenBank/DDBJ databases">
        <authorList>
            <person name="Jaros S."/>
            <person name="Januszkiewicz K."/>
            <person name="Wedrychowicz H."/>
        </authorList>
    </citation>
    <scope>NUCLEOTIDE SEQUENCE [LARGE SCALE GENOMIC DNA]</scope>
    <source>
        <strain evidence="4 5">DSM 17737</strain>
    </source>
</reference>
<evidence type="ECO:0000313" key="5">
    <source>
        <dbReference type="Proteomes" id="UP000198461"/>
    </source>
</evidence>
<evidence type="ECO:0000256" key="1">
    <source>
        <dbReference type="ARBA" id="ARBA00022729"/>
    </source>
</evidence>
<evidence type="ECO:0000259" key="3">
    <source>
        <dbReference type="Pfam" id="PF01551"/>
    </source>
</evidence>
<dbReference type="Pfam" id="PF01551">
    <property type="entry name" value="Peptidase_M23"/>
    <property type="match status" value="1"/>
</dbReference>
<feature type="transmembrane region" description="Helical" evidence="2">
    <location>
        <begin position="27"/>
        <end position="49"/>
    </location>
</feature>
<dbReference type="SUPFAM" id="SSF51261">
    <property type="entry name" value="Duplicated hybrid motif"/>
    <property type="match status" value="1"/>
</dbReference>
<proteinExistence type="predicted"/>
<sequence length="321" mass="36046">MKNRFTITISDVHGVRHYTFNQLVKRFFWWVVMGLVILAAISLALIWGLRQEVQLLQQKRAEALARYEQLLEQRAGELSAYQAATQKLQQELDAKGQHLENLDAAVAALEAMLGAEPEDDTAPLAQRVENLKLTMGEKRYLLQVIPSGRPVQTFKGVSSSFGWRKHPVTSKREFHKGIDYRGKLGDKIIATADGVVEYAGYHKSSGYGNMVLIDHAFGFRTLYGHLKKVLVKNGQVVKKGDVIALMGNTGLSTGPHLHYEISFIQRSLNPAPFVAWDLKHYDAIFKKARHVPWDSLVERVKQYIQAVAPPSLPAMSTSRAN</sequence>
<dbReference type="EMBL" id="FSRE01000002">
    <property type="protein sequence ID" value="SIN85777.1"/>
    <property type="molecule type" value="Genomic_DNA"/>
</dbReference>
<dbReference type="InterPro" id="IPR050570">
    <property type="entry name" value="Cell_wall_metabolism_enzyme"/>
</dbReference>
<feature type="domain" description="M23ase beta-sheet core" evidence="3">
    <location>
        <begin position="174"/>
        <end position="270"/>
    </location>
</feature>
<evidence type="ECO:0000313" key="4">
    <source>
        <dbReference type="EMBL" id="SIN85777.1"/>
    </source>
</evidence>
<dbReference type="AlphaFoldDB" id="A0A1N6ES06"/>
<dbReference type="PANTHER" id="PTHR21666">
    <property type="entry name" value="PEPTIDASE-RELATED"/>
    <property type="match status" value="1"/>
</dbReference>
<evidence type="ECO:0000256" key="2">
    <source>
        <dbReference type="SAM" id="Phobius"/>
    </source>
</evidence>
<keyword evidence="5" id="KW-1185">Reference proteome</keyword>
<organism evidence="4 5">
    <name type="scientific">Sulfurivirga caldicuralii</name>
    <dbReference type="NCBI Taxonomy" id="364032"/>
    <lineage>
        <taxon>Bacteria</taxon>
        <taxon>Pseudomonadati</taxon>
        <taxon>Pseudomonadota</taxon>
        <taxon>Gammaproteobacteria</taxon>
        <taxon>Thiotrichales</taxon>
        <taxon>Piscirickettsiaceae</taxon>
        <taxon>Sulfurivirga</taxon>
    </lineage>
</organism>
<keyword evidence="2" id="KW-1133">Transmembrane helix</keyword>
<dbReference type="Proteomes" id="UP000198461">
    <property type="component" value="Unassembled WGS sequence"/>
</dbReference>
<dbReference type="PANTHER" id="PTHR21666:SF289">
    <property type="entry name" value="L-ALA--D-GLU ENDOPEPTIDASE"/>
    <property type="match status" value="1"/>
</dbReference>
<name>A0A1N6ES06_9GAMM</name>
<keyword evidence="2" id="KW-0812">Transmembrane</keyword>
<dbReference type="InterPro" id="IPR011055">
    <property type="entry name" value="Dup_hybrid_motif"/>
</dbReference>
<dbReference type="CDD" id="cd12797">
    <property type="entry name" value="M23_peptidase"/>
    <property type="match status" value="1"/>
</dbReference>